<organism evidence="3">
    <name type="scientific">Hexamita inflata</name>
    <dbReference type="NCBI Taxonomy" id="28002"/>
    <lineage>
        <taxon>Eukaryota</taxon>
        <taxon>Metamonada</taxon>
        <taxon>Diplomonadida</taxon>
        <taxon>Hexamitidae</taxon>
        <taxon>Hexamitinae</taxon>
        <taxon>Hexamita</taxon>
    </lineage>
</organism>
<keyword evidence="6" id="KW-1185">Reference proteome</keyword>
<dbReference type="Proteomes" id="UP001642409">
    <property type="component" value="Unassembled WGS sequence"/>
</dbReference>
<reference evidence="3" key="1">
    <citation type="submission" date="2023-06" db="EMBL/GenBank/DDBJ databases">
        <authorList>
            <person name="Kurt Z."/>
        </authorList>
    </citation>
    <scope>NUCLEOTIDE SEQUENCE</scope>
</reference>
<evidence type="ECO:0000259" key="1">
    <source>
        <dbReference type="PROSITE" id="PS50090"/>
    </source>
</evidence>
<evidence type="ECO:0000313" key="6">
    <source>
        <dbReference type="Proteomes" id="UP001642409"/>
    </source>
</evidence>
<evidence type="ECO:0000313" key="3">
    <source>
        <dbReference type="EMBL" id="CAI9930118.1"/>
    </source>
</evidence>
<sequence length="118" mass="13860">MESVYKNVDGSYTRNAVQCKVWSQDQIDLLIRANREFGTNWKQISLKYFPERNANQLKCKFNYITRIDGSQKPVAKVEAKPFKLMIKTESFNSTTTQNHSDNSSLVQDFDEFNYELFQ</sequence>
<gene>
    <name evidence="3" type="ORF">HINF_LOCUS17763</name>
    <name evidence="4" type="ORF">HINF_LOCUS57242</name>
    <name evidence="5" type="ORF">HINF_LOCUS77162</name>
    <name evidence="2" type="ORF">HINF_LOCUS9121</name>
</gene>
<dbReference type="EMBL" id="CATOUU010000448">
    <property type="protein sequence ID" value="CAI9930118.1"/>
    <property type="molecule type" value="Genomic_DNA"/>
</dbReference>
<protein>
    <submittedName>
        <fullName evidence="3">Myb-like DNA-binding domain-containing protein</fullName>
    </submittedName>
    <submittedName>
        <fullName evidence="4">Myb-like_DNA-binding domain-containing protein</fullName>
    </submittedName>
</protein>
<name>A0AA86U452_9EUKA</name>
<dbReference type="SUPFAM" id="SSF46689">
    <property type="entry name" value="Homeodomain-like"/>
    <property type="match status" value="1"/>
</dbReference>
<accession>A0AA86U452</accession>
<dbReference type="Gene3D" id="1.10.10.60">
    <property type="entry name" value="Homeodomain-like"/>
    <property type="match status" value="1"/>
</dbReference>
<evidence type="ECO:0000313" key="2">
    <source>
        <dbReference type="EMBL" id="CAI9921476.1"/>
    </source>
</evidence>
<reference evidence="4 6" key="2">
    <citation type="submission" date="2024-07" db="EMBL/GenBank/DDBJ databases">
        <authorList>
            <person name="Akdeniz Z."/>
        </authorList>
    </citation>
    <scope>NUCLEOTIDE SEQUENCE [LARGE SCALE GENOMIC DNA]</scope>
</reference>
<evidence type="ECO:0000313" key="5">
    <source>
        <dbReference type="EMBL" id="CAL6112700.1"/>
    </source>
</evidence>
<dbReference type="GO" id="GO:0003677">
    <property type="term" value="F:DNA binding"/>
    <property type="evidence" value="ECO:0007669"/>
    <property type="project" value="UniProtKB-KW"/>
</dbReference>
<feature type="domain" description="Myb-like" evidence="1">
    <location>
        <begin position="22"/>
        <end position="65"/>
    </location>
</feature>
<dbReference type="Pfam" id="PF00249">
    <property type="entry name" value="Myb_DNA-binding"/>
    <property type="match status" value="1"/>
</dbReference>
<dbReference type="EMBL" id="CAXDID020000744">
    <property type="protein sequence ID" value="CAL6112700.1"/>
    <property type="molecule type" value="Genomic_DNA"/>
</dbReference>
<dbReference type="CDD" id="cd00167">
    <property type="entry name" value="SANT"/>
    <property type="match status" value="1"/>
</dbReference>
<keyword evidence="3" id="KW-0238">DNA-binding</keyword>
<dbReference type="SMART" id="SM00717">
    <property type="entry name" value="SANT"/>
    <property type="match status" value="1"/>
</dbReference>
<dbReference type="InterPro" id="IPR009057">
    <property type="entry name" value="Homeodomain-like_sf"/>
</dbReference>
<proteinExistence type="predicted"/>
<dbReference type="AlphaFoldDB" id="A0AA86U452"/>
<dbReference type="EMBL" id="CATOUU010000224">
    <property type="protein sequence ID" value="CAI9921476.1"/>
    <property type="molecule type" value="Genomic_DNA"/>
</dbReference>
<comment type="caution">
    <text evidence="3">The sequence shown here is derived from an EMBL/GenBank/DDBJ whole genome shotgun (WGS) entry which is preliminary data.</text>
</comment>
<dbReference type="EMBL" id="CAXDID020000314">
    <property type="protein sequence ID" value="CAL6075511.1"/>
    <property type="molecule type" value="Genomic_DNA"/>
</dbReference>
<evidence type="ECO:0000313" key="4">
    <source>
        <dbReference type="EMBL" id="CAL6075511.1"/>
    </source>
</evidence>
<dbReference type="PROSITE" id="PS50090">
    <property type="entry name" value="MYB_LIKE"/>
    <property type="match status" value="1"/>
</dbReference>
<dbReference type="InterPro" id="IPR001005">
    <property type="entry name" value="SANT/Myb"/>
</dbReference>